<dbReference type="Proteomes" id="UP000767947">
    <property type="component" value="Unassembled WGS sequence"/>
</dbReference>
<gene>
    <name evidence="2" type="ORF">G6042_05010</name>
</gene>
<reference evidence="2 3" key="1">
    <citation type="submission" date="2020-02" db="EMBL/GenBank/DDBJ databases">
        <title>Flavobacterium sp. genome.</title>
        <authorList>
            <person name="Jung H.S."/>
            <person name="Baek J.H."/>
            <person name="Jeon C.O."/>
        </authorList>
    </citation>
    <scope>NUCLEOTIDE SEQUENCE [LARGE SCALE GENOMIC DNA]</scope>
    <source>
        <strain evidence="2 3">SE-s27</strain>
    </source>
</reference>
<evidence type="ECO:0000313" key="2">
    <source>
        <dbReference type="EMBL" id="NMH24626.1"/>
    </source>
</evidence>
<proteinExistence type="predicted"/>
<dbReference type="InterPro" id="IPR007712">
    <property type="entry name" value="RelE/ParE_toxin"/>
</dbReference>
<keyword evidence="1" id="KW-1277">Toxin-antitoxin system</keyword>
<dbReference type="Gene3D" id="3.30.2310.20">
    <property type="entry name" value="RelE-like"/>
    <property type="match status" value="1"/>
</dbReference>
<dbReference type="RefSeq" id="WP_169523210.1">
    <property type="nucleotide sequence ID" value="NZ_JAAMPT010000202.1"/>
</dbReference>
<evidence type="ECO:0000313" key="3">
    <source>
        <dbReference type="Proteomes" id="UP000767947"/>
    </source>
</evidence>
<protein>
    <submittedName>
        <fullName evidence="2">Type II toxin-antitoxin system RelE/ParE family toxin</fullName>
    </submittedName>
</protein>
<name>A0ABX1QRZ7_9FLAO</name>
<organism evidence="2 3">
    <name type="scientific">Flavobacterium solisilvae</name>
    <dbReference type="NCBI Taxonomy" id="1852019"/>
    <lineage>
        <taxon>Bacteria</taxon>
        <taxon>Pseudomonadati</taxon>
        <taxon>Bacteroidota</taxon>
        <taxon>Flavobacteriia</taxon>
        <taxon>Flavobacteriales</taxon>
        <taxon>Flavobacteriaceae</taxon>
        <taxon>Flavobacterium</taxon>
    </lineage>
</organism>
<evidence type="ECO:0000256" key="1">
    <source>
        <dbReference type="ARBA" id="ARBA00022649"/>
    </source>
</evidence>
<accession>A0ABX1QRZ7</accession>
<dbReference type="InterPro" id="IPR035093">
    <property type="entry name" value="RelE/ParE_toxin_dom_sf"/>
</dbReference>
<dbReference type="EMBL" id="JAAMPT010000202">
    <property type="protein sequence ID" value="NMH24626.1"/>
    <property type="molecule type" value="Genomic_DNA"/>
</dbReference>
<dbReference type="Pfam" id="PF05016">
    <property type="entry name" value="ParE_toxin"/>
    <property type="match status" value="1"/>
</dbReference>
<keyword evidence="3" id="KW-1185">Reference proteome</keyword>
<sequence>MSYKIVIEPRAIIDIQEAVDYYDFKQIGLGEYFYTALEEHIEVLKINPLFQVRYKDYHGLPIKKFPFIIFYFVDEKKKIVYIISVFNTFLNPNKYPK</sequence>
<comment type="caution">
    <text evidence="2">The sequence shown here is derived from an EMBL/GenBank/DDBJ whole genome shotgun (WGS) entry which is preliminary data.</text>
</comment>